<sequence length="444" mass="48686">MSSLYQGLINIIERKITPLAGAVGQQRHVIAIRDGFVAALPFMIIGSFMLVFIFPPFAADSQWAFARGWLDFSLRHRDQLMLPYYLSMGVMTFFISTGIGASLGRHYKLEPVMTGLLALMGFLLVAAPYHDGHIATDYFSGQGIFTAILTAIYTTEIYALLKRKNITIRLPKEVPTGVARSFEILIPVIVIVATLHPLNLLVASWTGMIIPEAIMHLLQPLVSASDTLPAVLLSVLICQILWFAGIHGALIVTGIMNPFWLTNLAANQAALEAGQTLPHTYLMGFWDFYLLIGGVGSTLPLAFLLLKSRAAHLRTIGKMGIVPSFFNINEPILFGMPIIMNPLFFVPFILVPMINAVFAWTATKLGWVAQVVSMAPWTTPAPIGASWAANWAFSPVIMCLCCMTLSALIYLPFVKAWERSLLRQEQDAQARQAAAAPDAGLPTP</sequence>
<dbReference type="RefSeq" id="WP_104957352.1">
    <property type="nucleotide sequence ID" value="NZ_CP026377.1"/>
</dbReference>
<dbReference type="EMBL" id="CP026377">
    <property type="protein sequence ID" value="AUX93501.1"/>
    <property type="molecule type" value="Genomic_DNA"/>
</dbReference>
<evidence type="ECO:0000256" key="9">
    <source>
        <dbReference type="SAM" id="Phobius"/>
    </source>
</evidence>
<feature type="transmembrane region" description="Helical" evidence="9">
    <location>
        <begin position="36"/>
        <end position="58"/>
    </location>
</feature>
<dbReference type="AlphaFoldDB" id="A0A2L0IFY3"/>
<dbReference type="GO" id="GO:0005886">
    <property type="term" value="C:plasma membrane"/>
    <property type="evidence" value="ECO:0007669"/>
    <property type="project" value="UniProtKB-SubCell"/>
</dbReference>
<feature type="transmembrane region" description="Helical" evidence="9">
    <location>
        <begin position="173"/>
        <end position="194"/>
    </location>
</feature>
<proteinExistence type="predicted"/>
<keyword evidence="2 8" id="KW-0813">Transport</keyword>
<accession>A0A2L0IFY3</accession>
<keyword evidence="6 9" id="KW-1133">Transmembrane helix</keyword>
<dbReference type="KEGG" id="pgz:C2E15_10710"/>
<keyword evidence="7 8" id="KW-0472">Membrane</keyword>
<dbReference type="PANTHER" id="PTHR33989">
    <property type="match status" value="1"/>
</dbReference>
<dbReference type="Pfam" id="PF02378">
    <property type="entry name" value="PTS_EIIC"/>
    <property type="match status" value="1"/>
</dbReference>
<evidence type="ECO:0000256" key="2">
    <source>
        <dbReference type="ARBA" id="ARBA00022448"/>
    </source>
</evidence>
<feature type="transmembrane region" description="Helical" evidence="9">
    <location>
        <begin position="343"/>
        <end position="367"/>
    </location>
</feature>
<dbReference type="InterPro" id="IPR004501">
    <property type="entry name" value="PTS_EIIC_3"/>
</dbReference>
<dbReference type="PIRSF" id="PIRSF006351">
    <property type="entry name" value="PTS_EIIC-Cellobiose"/>
    <property type="match status" value="1"/>
</dbReference>
<feature type="transmembrane region" description="Helical" evidence="9">
    <location>
        <begin position="142"/>
        <end position="161"/>
    </location>
</feature>
<keyword evidence="3 8" id="KW-1003">Cell membrane</keyword>
<feature type="transmembrane region" description="Helical" evidence="9">
    <location>
        <begin position="288"/>
        <end position="306"/>
    </location>
</feature>
<keyword evidence="12" id="KW-1185">Reference proteome</keyword>
<feature type="transmembrane region" description="Helical" evidence="9">
    <location>
        <begin position="387"/>
        <end position="413"/>
    </location>
</feature>
<dbReference type="Proteomes" id="UP000238365">
    <property type="component" value="Chromosome"/>
</dbReference>
<keyword evidence="4 8" id="KW-0762">Sugar transport</keyword>
<evidence type="ECO:0000313" key="12">
    <source>
        <dbReference type="Proteomes" id="UP000238365"/>
    </source>
</evidence>
<dbReference type="InterPro" id="IPR051088">
    <property type="entry name" value="PTS_Sugar-EIIC/EIIB"/>
</dbReference>
<dbReference type="NCBIfam" id="TIGR00410">
    <property type="entry name" value="lacE"/>
    <property type="match status" value="1"/>
</dbReference>
<feature type="transmembrane region" description="Helical" evidence="9">
    <location>
        <begin position="111"/>
        <end position="130"/>
    </location>
</feature>
<evidence type="ECO:0000256" key="1">
    <source>
        <dbReference type="ARBA" id="ARBA00004651"/>
    </source>
</evidence>
<comment type="subcellular location">
    <subcellularLocation>
        <location evidence="1">Cell membrane</location>
        <topology evidence="1">Multi-pass membrane protein</topology>
    </subcellularLocation>
</comment>
<evidence type="ECO:0000259" key="10">
    <source>
        <dbReference type="PROSITE" id="PS51105"/>
    </source>
</evidence>
<keyword evidence="5 9" id="KW-0812">Transmembrane</keyword>
<evidence type="ECO:0000313" key="11">
    <source>
        <dbReference type="EMBL" id="AUX93501.1"/>
    </source>
</evidence>
<feature type="transmembrane region" description="Helical" evidence="9">
    <location>
        <begin position="82"/>
        <end position="104"/>
    </location>
</feature>
<evidence type="ECO:0000256" key="4">
    <source>
        <dbReference type="ARBA" id="ARBA00022597"/>
    </source>
</evidence>
<dbReference type="GO" id="GO:0008982">
    <property type="term" value="F:protein-N(PI)-phosphohistidine-sugar phosphotransferase activity"/>
    <property type="evidence" value="ECO:0007669"/>
    <property type="project" value="UniProtKB-UniRule"/>
</dbReference>
<evidence type="ECO:0000256" key="8">
    <source>
        <dbReference type="PIRNR" id="PIRNR006351"/>
    </source>
</evidence>
<reference evidence="11 12" key="1">
    <citation type="submission" date="2018-01" db="EMBL/GenBank/DDBJ databases">
        <title>Complete and assembled Genome of Pantoea gaviniae DSM22758T.</title>
        <authorList>
            <person name="Stevens M.J.A."/>
            <person name="Zurfluh K."/>
            <person name="Stephan R."/>
        </authorList>
    </citation>
    <scope>NUCLEOTIDE SEQUENCE [LARGE SCALE GENOMIC DNA]</scope>
    <source>
        <strain evidence="11 12">DSM 22758</strain>
    </source>
</reference>
<protein>
    <recommendedName>
        <fullName evidence="8">Permease IIC component</fullName>
    </recommendedName>
</protein>
<gene>
    <name evidence="11" type="ORF">C2E15_10710</name>
</gene>
<dbReference type="InterPro" id="IPR003352">
    <property type="entry name" value="PTS_EIIC"/>
</dbReference>
<comment type="function">
    <text evidence="8">The phosphoenolpyruvate-dependent sugar phosphotransferase system (PTS), a major carbohydrate active -transport system, catalyzes the phosphorylation of incoming sugar substrates concomitant with their translocation across the cell membrane.</text>
</comment>
<dbReference type="PANTHER" id="PTHR33989:SF4">
    <property type="entry name" value="PTS SYSTEM N,N'-DIACETYLCHITOBIOSE-SPECIFIC EIIC COMPONENT"/>
    <property type="match status" value="1"/>
</dbReference>
<feature type="transmembrane region" description="Helical" evidence="9">
    <location>
        <begin position="230"/>
        <end position="256"/>
    </location>
</feature>
<evidence type="ECO:0000256" key="5">
    <source>
        <dbReference type="ARBA" id="ARBA00022692"/>
    </source>
</evidence>
<name>A0A2L0IFY3_9GAMM</name>
<evidence type="ECO:0000256" key="7">
    <source>
        <dbReference type="ARBA" id="ARBA00023136"/>
    </source>
</evidence>
<dbReference type="GO" id="GO:0009401">
    <property type="term" value="P:phosphoenolpyruvate-dependent sugar phosphotransferase system"/>
    <property type="evidence" value="ECO:0007669"/>
    <property type="project" value="InterPro"/>
</dbReference>
<dbReference type="PROSITE" id="PS51105">
    <property type="entry name" value="PTS_EIIC_TYPE_3"/>
    <property type="match status" value="1"/>
</dbReference>
<dbReference type="InterPro" id="IPR004796">
    <property type="entry name" value="PTS_IIC_cello"/>
</dbReference>
<evidence type="ECO:0000256" key="3">
    <source>
        <dbReference type="ARBA" id="ARBA00022475"/>
    </source>
</evidence>
<feature type="domain" description="PTS EIIC type-3" evidence="10">
    <location>
        <begin position="12"/>
        <end position="413"/>
    </location>
</feature>
<organism evidence="11 12">
    <name type="scientific">Mixta gaviniae</name>
    <dbReference type="NCBI Taxonomy" id="665914"/>
    <lineage>
        <taxon>Bacteria</taxon>
        <taxon>Pseudomonadati</taxon>
        <taxon>Pseudomonadota</taxon>
        <taxon>Gammaproteobacteria</taxon>
        <taxon>Enterobacterales</taxon>
        <taxon>Erwiniaceae</taxon>
        <taxon>Mixta</taxon>
    </lineage>
</organism>
<evidence type="ECO:0000256" key="6">
    <source>
        <dbReference type="ARBA" id="ARBA00022989"/>
    </source>
</evidence>